<name>A0AAD5R5L0_PARTN</name>
<protein>
    <submittedName>
        <fullName evidence="1">Uncharacterized protein</fullName>
    </submittedName>
</protein>
<gene>
    <name evidence="1" type="ORF">KIN20_031524</name>
</gene>
<evidence type="ECO:0000313" key="2">
    <source>
        <dbReference type="Proteomes" id="UP001196413"/>
    </source>
</evidence>
<dbReference type="AlphaFoldDB" id="A0AAD5R5L0"/>
<keyword evidence="2" id="KW-1185">Reference proteome</keyword>
<dbReference type="Proteomes" id="UP001196413">
    <property type="component" value="Unassembled WGS sequence"/>
</dbReference>
<dbReference type="EMBL" id="JAHQIW010006698">
    <property type="protein sequence ID" value="KAJ1369918.1"/>
    <property type="molecule type" value="Genomic_DNA"/>
</dbReference>
<feature type="non-terminal residue" evidence="1">
    <location>
        <position position="50"/>
    </location>
</feature>
<reference evidence="1" key="1">
    <citation type="submission" date="2021-06" db="EMBL/GenBank/DDBJ databases">
        <title>Parelaphostrongylus tenuis whole genome reference sequence.</title>
        <authorList>
            <person name="Garwood T.J."/>
            <person name="Larsen P.A."/>
            <person name="Fountain-Jones N.M."/>
            <person name="Garbe J.R."/>
            <person name="Macchietto M.G."/>
            <person name="Kania S.A."/>
            <person name="Gerhold R.W."/>
            <person name="Richards J.E."/>
            <person name="Wolf T.M."/>
        </authorList>
    </citation>
    <scope>NUCLEOTIDE SEQUENCE</scope>
    <source>
        <strain evidence="1">MNPRO001-30</strain>
        <tissue evidence="1">Meninges</tissue>
    </source>
</reference>
<accession>A0AAD5R5L0</accession>
<evidence type="ECO:0000313" key="1">
    <source>
        <dbReference type="EMBL" id="KAJ1369918.1"/>
    </source>
</evidence>
<sequence>CDSRSLSIAAASVIRRRKPNISRTIREIGAFTRIFLQFVALTQSIFIQGK</sequence>
<proteinExistence type="predicted"/>
<organism evidence="1 2">
    <name type="scientific">Parelaphostrongylus tenuis</name>
    <name type="common">Meningeal worm</name>
    <dbReference type="NCBI Taxonomy" id="148309"/>
    <lineage>
        <taxon>Eukaryota</taxon>
        <taxon>Metazoa</taxon>
        <taxon>Ecdysozoa</taxon>
        <taxon>Nematoda</taxon>
        <taxon>Chromadorea</taxon>
        <taxon>Rhabditida</taxon>
        <taxon>Rhabditina</taxon>
        <taxon>Rhabditomorpha</taxon>
        <taxon>Strongyloidea</taxon>
        <taxon>Metastrongylidae</taxon>
        <taxon>Parelaphostrongylus</taxon>
    </lineage>
</organism>
<comment type="caution">
    <text evidence="1">The sequence shown here is derived from an EMBL/GenBank/DDBJ whole genome shotgun (WGS) entry which is preliminary data.</text>
</comment>